<comment type="caution">
    <text evidence="1">The sequence shown here is derived from an EMBL/GenBank/DDBJ whole genome shotgun (WGS) entry which is preliminary data.</text>
</comment>
<protein>
    <submittedName>
        <fullName evidence="1">Uncharacterized protein</fullName>
    </submittedName>
</protein>
<sequence>MGKAIKLPKTECCVSKSRCDRCPIRMLKEGTLPTGYGVHKRELVRVDACGKPLSKKAAKKSGVKSGKVKKAELVAVMRKQKKSGKKAA</sequence>
<proteinExistence type="predicted"/>
<reference evidence="1 2" key="1">
    <citation type="submission" date="2018-11" db="EMBL/GenBank/DDBJ databases">
        <authorList>
            <person name="Li F."/>
        </authorList>
    </citation>
    <scope>NUCLEOTIDE SEQUENCE [LARGE SCALE GENOMIC DNA]</scope>
    <source>
        <strain evidence="1 2">KIS18-7</strain>
    </source>
</reference>
<organism evidence="1 2">
    <name type="scientific">Nocardioides marmorisolisilvae</name>
    <dbReference type="NCBI Taxonomy" id="1542737"/>
    <lineage>
        <taxon>Bacteria</taxon>
        <taxon>Bacillati</taxon>
        <taxon>Actinomycetota</taxon>
        <taxon>Actinomycetes</taxon>
        <taxon>Propionibacteriales</taxon>
        <taxon>Nocardioidaceae</taxon>
        <taxon>Nocardioides</taxon>
    </lineage>
</organism>
<dbReference type="RefSeq" id="WP_123232808.1">
    <property type="nucleotide sequence ID" value="NZ_RJSG01000002.1"/>
</dbReference>
<gene>
    <name evidence="1" type="ORF">EFL95_04155</name>
</gene>
<accession>A0A3N0DRP8</accession>
<name>A0A3N0DRP8_9ACTN</name>
<dbReference type="OrthoDB" id="5193918at2"/>
<keyword evidence="2" id="KW-1185">Reference proteome</keyword>
<dbReference type="EMBL" id="RJSG01000002">
    <property type="protein sequence ID" value="RNL78309.1"/>
    <property type="molecule type" value="Genomic_DNA"/>
</dbReference>
<evidence type="ECO:0000313" key="1">
    <source>
        <dbReference type="EMBL" id="RNL78309.1"/>
    </source>
</evidence>
<dbReference type="Proteomes" id="UP000277094">
    <property type="component" value="Unassembled WGS sequence"/>
</dbReference>
<dbReference type="AlphaFoldDB" id="A0A3N0DRP8"/>
<evidence type="ECO:0000313" key="2">
    <source>
        <dbReference type="Proteomes" id="UP000277094"/>
    </source>
</evidence>